<dbReference type="Gene3D" id="2.115.10.20">
    <property type="entry name" value="Glycosyl hydrolase domain, family 43"/>
    <property type="match status" value="1"/>
</dbReference>
<name>A0A9D2DWR7_9FIRM</name>
<feature type="domain" description="LamG-like jellyroll fold" evidence="9">
    <location>
        <begin position="109"/>
        <end position="264"/>
    </location>
</feature>
<accession>A0A9D2DWR7</accession>
<dbReference type="InterPro" id="IPR013148">
    <property type="entry name" value="Glyco_hydro_32_N"/>
</dbReference>
<organism evidence="10 11">
    <name type="scientific">Candidatus Gallimonas intestinigallinarum</name>
    <dbReference type="NCBI Taxonomy" id="2838604"/>
    <lineage>
        <taxon>Bacteria</taxon>
        <taxon>Bacillati</taxon>
        <taxon>Bacillota</taxon>
        <taxon>Clostridia</taxon>
        <taxon>Candidatus Gallimonas</taxon>
    </lineage>
</organism>
<dbReference type="SUPFAM" id="SSF49899">
    <property type="entry name" value="Concanavalin A-like lectins/glucanases"/>
    <property type="match status" value="2"/>
</dbReference>
<dbReference type="InterPro" id="IPR013320">
    <property type="entry name" value="ConA-like_dom_sf"/>
</dbReference>
<dbReference type="PROSITE" id="PS51257">
    <property type="entry name" value="PROKAR_LIPOPROTEIN"/>
    <property type="match status" value="1"/>
</dbReference>
<feature type="signal peptide" evidence="8">
    <location>
        <begin position="1"/>
        <end position="22"/>
    </location>
</feature>
<evidence type="ECO:0000256" key="4">
    <source>
        <dbReference type="ARBA" id="ARBA00022801"/>
    </source>
</evidence>
<dbReference type="EMBL" id="DXBS01000060">
    <property type="protein sequence ID" value="HIZ24440.1"/>
    <property type="molecule type" value="Genomic_DNA"/>
</dbReference>
<reference evidence="10" key="2">
    <citation type="submission" date="2021-04" db="EMBL/GenBank/DDBJ databases">
        <authorList>
            <person name="Gilroy R."/>
        </authorList>
    </citation>
    <scope>NUCLEOTIDE SEQUENCE</scope>
    <source>
        <strain evidence="10">CHK33-5263</strain>
    </source>
</reference>
<dbReference type="SMART" id="SM00560">
    <property type="entry name" value="LamGL"/>
    <property type="match status" value="1"/>
</dbReference>
<gene>
    <name evidence="10" type="ORF">H9812_03065</name>
</gene>
<dbReference type="Pfam" id="PF13385">
    <property type="entry name" value="Laminin_G_3"/>
    <property type="match status" value="1"/>
</dbReference>
<evidence type="ECO:0000259" key="9">
    <source>
        <dbReference type="SMART" id="SM00560"/>
    </source>
</evidence>
<dbReference type="EC" id="3.2.1.26" evidence="2"/>
<keyword evidence="4 7" id="KW-0378">Hydrolase</keyword>
<evidence type="ECO:0000313" key="10">
    <source>
        <dbReference type="EMBL" id="HIZ24440.1"/>
    </source>
</evidence>
<keyword evidence="5" id="KW-1015">Disulfide bond</keyword>
<comment type="similarity">
    <text evidence="1 7">Belongs to the glycosyl hydrolase 32 family.</text>
</comment>
<evidence type="ECO:0000256" key="3">
    <source>
        <dbReference type="ARBA" id="ARBA00022729"/>
    </source>
</evidence>
<evidence type="ECO:0000256" key="6">
    <source>
        <dbReference type="ARBA" id="ARBA00023295"/>
    </source>
</evidence>
<dbReference type="PANTHER" id="PTHR43101:SF1">
    <property type="entry name" value="BETA-FRUCTOSIDASE"/>
    <property type="match status" value="1"/>
</dbReference>
<keyword evidence="3 8" id="KW-0732">Signal</keyword>
<evidence type="ECO:0000256" key="7">
    <source>
        <dbReference type="RuleBase" id="RU362110"/>
    </source>
</evidence>
<dbReference type="Pfam" id="PF00251">
    <property type="entry name" value="Glyco_hydro_32N"/>
    <property type="match status" value="1"/>
</dbReference>
<evidence type="ECO:0000256" key="5">
    <source>
        <dbReference type="ARBA" id="ARBA00023157"/>
    </source>
</evidence>
<protein>
    <recommendedName>
        <fullName evidence="2">beta-fructofuranosidase</fullName>
        <ecNumber evidence="2">3.2.1.26</ecNumber>
    </recommendedName>
</protein>
<evidence type="ECO:0000313" key="11">
    <source>
        <dbReference type="Proteomes" id="UP000824044"/>
    </source>
</evidence>
<dbReference type="InterPro" id="IPR051214">
    <property type="entry name" value="GH32_Enzymes"/>
</dbReference>
<dbReference type="SMART" id="SM00640">
    <property type="entry name" value="Glyco_32"/>
    <property type="match status" value="1"/>
</dbReference>
<dbReference type="InterPro" id="IPR013189">
    <property type="entry name" value="Glyco_hydro_32_C"/>
</dbReference>
<dbReference type="AlphaFoldDB" id="A0A9D2DWR7"/>
<reference evidence="10" key="1">
    <citation type="journal article" date="2021" name="PeerJ">
        <title>Extensive microbial diversity within the chicken gut microbiome revealed by metagenomics and culture.</title>
        <authorList>
            <person name="Gilroy R."/>
            <person name="Ravi A."/>
            <person name="Getino M."/>
            <person name="Pursley I."/>
            <person name="Horton D.L."/>
            <person name="Alikhan N.F."/>
            <person name="Baker D."/>
            <person name="Gharbi K."/>
            <person name="Hall N."/>
            <person name="Watson M."/>
            <person name="Adriaenssens E.M."/>
            <person name="Foster-Nyarko E."/>
            <person name="Jarju S."/>
            <person name="Secka A."/>
            <person name="Antonio M."/>
            <person name="Oren A."/>
            <person name="Chaudhuri R.R."/>
            <person name="La Ragione R."/>
            <person name="Hildebrand F."/>
            <person name="Pallen M.J."/>
        </authorList>
    </citation>
    <scope>NUCLEOTIDE SEQUENCE</scope>
    <source>
        <strain evidence="10">CHK33-5263</strain>
    </source>
</reference>
<dbReference type="CDD" id="cd08996">
    <property type="entry name" value="GH32_FFase"/>
    <property type="match status" value="1"/>
</dbReference>
<dbReference type="InterPro" id="IPR023296">
    <property type="entry name" value="Glyco_hydro_beta-prop_sf"/>
</dbReference>
<dbReference type="GO" id="GO:0004564">
    <property type="term" value="F:beta-fructofuranosidase activity"/>
    <property type="evidence" value="ECO:0007669"/>
    <property type="project" value="UniProtKB-EC"/>
</dbReference>
<dbReference type="Pfam" id="PF08244">
    <property type="entry name" value="Glyco_hydro_32C"/>
    <property type="match status" value="1"/>
</dbReference>
<dbReference type="Gene3D" id="2.60.120.200">
    <property type="match status" value="1"/>
</dbReference>
<evidence type="ECO:0000256" key="2">
    <source>
        <dbReference type="ARBA" id="ARBA00012758"/>
    </source>
</evidence>
<dbReference type="Proteomes" id="UP000824044">
    <property type="component" value="Unassembled WGS sequence"/>
</dbReference>
<dbReference type="Gene3D" id="2.60.120.560">
    <property type="entry name" value="Exo-inulinase, domain 1"/>
    <property type="match status" value="1"/>
</dbReference>
<dbReference type="InterPro" id="IPR006558">
    <property type="entry name" value="LamG-like"/>
</dbReference>
<feature type="chain" id="PRO_5039381041" description="beta-fructofuranosidase" evidence="8">
    <location>
        <begin position="23"/>
        <end position="797"/>
    </location>
</feature>
<dbReference type="GO" id="GO:0005975">
    <property type="term" value="P:carbohydrate metabolic process"/>
    <property type="evidence" value="ECO:0007669"/>
    <property type="project" value="InterPro"/>
</dbReference>
<keyword evidence="6 7" id="KW-0326">Glycosidase</keyword>
<proteinExistence type="inferred from homology"/>
<evidence type="ECO:0000256" key="1">
    <source>
        <dbReference type="ARBA" id="ARBA00009902"/>
    </source>
</evidence>
<dbReference type="InterPro" id="IPR001362">
    <property type="entry name" value="Glyco_hydro_32"/>
</dbReference>
<evidence type="ECO:0000256" key="8">
    <source>
        <dbReference type="SAM" id="SignalP"/>
    </source>
</evidence>
<comment type="caution">
    <text evidence="10">The sequence shown here is derived from an EMBL/GenBank/DDBJ whole genome shotgun (WGS) entry which is preliminary data.</text>
</comment>
<dbReference type="PANTHER" id="PTHR43101">
    <property type="entry name" value="BETA-FRUCTOSIDASE"/>
    <property type="match status" value="1"/>
</dbReference>
<dbReference type="SUPFAM" id="SSF75005">
    <property type="entry name" value="Arabinanase/levansucrase/invertase"/>
    <property type="match status" value="1"/>
</dbReference>
<sequence>MKRTILAITTIACAATMCAGLAACGGGDPNADSLMLHLAFDEGAGTVVTDSSGHLEDEELRYVFNDPVYQDEPQDPQWRDTGVSGGSLLMDGYSNYIRYSEDDIVLSGSSFTVSAWVAPRMFEWDDPNAAENGTEYLTAIVSQYDEAGNAGVLLGYHRHGAWSFQVGIGDRFIKLWDDGHPLTKYEWNHVAATFDGATGTMAMYLNGEQITTRTVYEGAAIEACPTWLYIGRNSDSNTVGSATCNMHSGLIDEVKLYNTAVSAEDIRSQYQSALVDGELPEITFEDIWLQNILTEDYHKPQYHGGPYQHWMNEPHAPFYYNGKYHLFFQFNINGPYFRNICWGHLVSDDMVNWTPLKEVITPTAGTIAPDGIWSGGAAYDVDGSPVLFFTAGNDSWASSGDGLVGNQNIGIARPKDLSDPNLTEWVVDEEYAVKQQSGQGRSGDFRDAYVYQETEGGVTTWYMLICSASTSSAGGTALLYTTDSTKTDYFHNWDYKGQLYTMPNQPAMYGETWELPVLFPIENEAGTIQKWFFVFSPAPADRADNDIYYLLGDFDGERFIPETGFGEPRRLDYGNNVFTGPSAFRDPVSGKWYMFSIMQDQRLANDQISSGWAHTAGLAREIYFSDDGAQACIRPVDALEEYESEVYVDETGEMTVAAANEVLSDVKGDMLHVKITFRVDAGAAPRFGMYLRTNGEGEYTEYYYNAATQRLGVVTTFAGDQNIYGYFNDTFVLNEDGTLTMEFYMDRSLIEGFFNDSKAVTARVYPTDRNSMGLEVFGESVTITSLYVAQMQSIYTS</sequence>